<name>A0ABW5ZN10_9BACL</name>
<keyword evidence="2" id="KW-1185">Reference proteome</keyword>
<evidence type="ECO:0000313" key="1">
    <source>
        <dbReference type="EMBL" id="MFD2913962.1"/>
    </source>
</evidence>
<dbReference type="RefSeq" id="WP_204731013.1">
    <property type="nucleotide sequence ID" value="NZ_JAFBDK010000034.1"/>
</dbReference>
<accession>A0ABW5ZN10</accession>
<organism evidence="1 2">
    <name type="scientific">Jeotgalibacillus terrae</name>
    <dbReference type="NCBI Taxonomy" id="587735"/>
    <lineage>
        <taxon>Bacteria</taxon>
        <taxon>Bacillati</taxon>
        <taxon>Bacillota</taxon>
        <taxon>Bacilli</taxon>
        <taxon>Bacillales</taxon>
        <taxon>Caryophanaceae</taxon>
        <taxon>Jeotgalibacillus</taxon>
    </lineage>
</organism>
<protein>
    <submittedName>
        <fullName evidence="1">Uncharacterized protein</fullName>
    </submittedName>
</protein>
<dbReference type="Proteomes" id="UP001597561">
    <property type="component" value="Unassembled WGS sequence"/>
</dbReference>
<sequence length="92" mass="10488">MISSNTGIKIISTHKQGCFHKAYLVAVHEGEAIERPVPIAANNAEELERMKERNEIITPWLEPGAVHEMFPGREYSFLLVGEENRAREQKDQ</sequence>
<comment type="caution">
    <text evidence="1">The sequence shown here is derived from an EMBL/GenBank/DDBJ whole genome shotgun (WGS) entry which is preliminary data.</text>
</comment>
<gene>
    <name evidence="1" type="ORF">ACFS5P_18885</name>
</gene>
<reference evidence="2" key="1">
    <citation type="journal article" date="2019" name="Int. J. Syst. Evol. Microbiol.">
        <title>The Global Catalogue of Microorganisms (GCM) 10K type strain sequencing project: providing services to taxonomists for standard genome sequencing and annotation.</title>
        <authorList>
            <consortium name="The Broad Institute Genomics Platform"/>
            <consortium name="The Broad Institute Genome Sequencing Center for Infectious Disease"/>
            <person name="Wu L."/>
            <person name="Ma J."/>
        </authorList>
    </citation>
    <scope>NUCLEOTIDE SEQUENCE [LARGE SCALE GENOMIC DNA]</scope>
    <source>
        <strain evidence="2">KCTC 13528</strain>
    </source>
</reference>
<evidence type="ECO:0000313" key="2">
    <source>
        <dbReference type="Proteomes" id="UP001597561"/>
    </source>
</evidence>
<proteinExistence type="predicted"/>
<dbReference type="EMBL" id="JBHUPG010000053">
    <property type="protein sequence ID" value="MFD2913962.1"/>
    <property type="molecule type" value="Genomic_DNA"/>
</dbReference>